<dbReference type="SUPFAM" id="SSF103190">
    <property type="entry name" value="Sensory domain-like"/>
    <property type="match status" value="1"/>
</dbReference>
<proteinExistence type="predicted"/>
<evidence type="ECO:0000256" key="2">
    <source>
        <dbReference type="PROSITE-ProRule" id="PRU00284"/>
    </source>
</evidence>
<dbReference type="Gene3D" id="3.30.450.20">
    <property type="entry name" value="PAS domain"/>
    <property type="match status" value="1"/>
</dbReference>
<keyword evidence="1 2" id="KW-0807">Transducer</keyword>
<gene>
    <name evidence="4" type="ORF">EHS13_10295</name>
</gene>
<dbReference type="Proteomes" id="UP000426246">
    <property type="component" value="Chromosome"/>
</dbReference>
<dbReference type="Pfam" id="PF00015">
    <property type="entry name" value="MCPsignal"/>
    <property type="match status" value="1"/>
</dbReference>
<name>A0A6B8RGD7_9BACL</name>
<dbReference type="RefSeq" id="WP_155700267.1">
    <property type="nucleotide sequence ID" value="NZ_CP034235.1"/>
</dbReference>
<reference evidence="5" key="1">
    <citation type="submission" date="2018-11" db="EMBL/GenBank/DDBJ databases">
        <title>Complete genome sequence of Paenibacillus sp. ML311-T8.</title>
        <authorList>
            <person name="Nam Y.-D."/>
            <person name="Kang J."/>
            <person name="Chung W.-H."/>
            <person name="Park Y.S."/>
        </authorList>
    </citation>
    <scope>NUCLEOTIDE SEQUENCE [LARGE SCALE GENOMIC DNA]</scope>
    <source>
        <strain evidence="5">ML311-T8</strain>
    </source>
</reference>
<dbReference type="GO" id="GO:0007165">
    <property type="term" value="P:signal transduction"/>
    <property type="evidence" value="ECO:0007669"/>
    <property type="project" value="UniProtKB-KW"/>
</dbReference>
<dbReference type="Gene3D" id="1.10.287.950">
    <property type="entry name" value="Methyl-accepting chemotaxis protein"/>
    <property type="match status" value="1"/>
</dbReference>
<evidence type="ECO:0000259" key="3">
    <source>
        <dbReference type="PROSITE" id="PS50111"/>
    </source>
</evidence>
<accession>A0A6B8RGD7</accession>
<dbReference type="PANTHER" id="PTHR32089:SF112">
    <property type="entry name" value="LYSOZYME-LIKE PROTEIN-RELATED"/>
    <property type="match status" value="1"/>
</dbReference>
<evidence type="ECO:0000256" key="1">
    <source>
        <dbReference type="ARBA" id="ARBA00023224"/>
    </source>
</evidence>
<protein>
    <submittedName>
        <fullName evidence="4">Methyl-accepting chemotaxis protein</fullName>
    </submittedName>
</protein>
<dbReference type="KEGG" id="ppsc:EHS13_10295"/>
<dbReference type="PROSITE" id="PS50111">
    <property type="entry name" value="CHEMOTAXIS_TRANSDUC_2"/>
    <property type="match status" value="1"/>
</dbReference>
<dbReference type="AlphaFoldDB" id="A0A6B8RGD7"/>
<organism evidence="4 5">
    <name type="scientific">Paenibacillus psychroresistens</name>
    <dbReference type="NCBI Taxonomy" id="1778678"/>
    <lineage>
        <taxon>Bacteria</taxon>
        <taxon>Bacillati</taxon>
        <taxon>Bacillota</taxon>
        <taxon>Bacilli</taxon>
        <taxon>Bacillales</taxon>
        <taxon>Paenibacillaceae</taxon>
        <taxon>Paenibacillus</taxon>
    </lineage>
</organism>
<keyword evidence="5" id="KW-1185">Reference proteome</keyword>
<sequence length="466" mass="51069">MDWVMDMGDRKWGIFPDKKVVNMSNPITKIKEFVNESQVVADRLVASVVEVNTSITKLTEIADASVDKEQQLRAQSQQVLSQIEETFSSMQQVAAAADQIMNSAIVMNKESEETKNAVVDVCRALDNTDRVMNQMHANHDNMQNRIGELSDHTAKIEDINGFIRDVVSQTSLLALNASIEAARAGEHGRGFAVVAQEIKKLAEQSHNAVSQSSSILESIETGVKHVVAAVAEERKAVQQGIAEMQVMKDKIDLIFQQIIHVNGLITTTTSSSKEQSNIVMNATSMLGEVVEIVNSTILSVEQTLELMELQHKEVKKLTLINQDLDATSTELYGSIRAMGFESSAGKSALLVPMQTILSELVRNVEISTLDASKHESILSHTLQKTNGIEAIWSNRSDGTFIFSQPKAGLINARGREWWKQAMAGQLFISPVYISAITKKPCISLSKAILDDGGRPVGVIGIDLILT</sequence>
<evidence type="ECO:0000313" key="5">
    <source>
        <dbReference type="Proteomes" id="UP000426246"/>
    </source>
</evidence>
<dbReference type="SMART" id="SM00283">
    <property type="entry name" value="MA"/>
    <property type="match status" value="1"/>
</dbReference>
<dbReference type="InterPro" id="IPR004089">
    <property type="entry name" value="MCPsignal_dom"/>
</dbReference>
<dbReference type="CDD" id="cd18773">
    <property type="entry name" value="PDC1_HK_sensor"/>
    <property type="match status" value="1"/>
</dbReference>
<dbReference type="GO" id="GO:0016020">
    <property type="term" value="C:membrane"/>
    <property type="evidence" value="ECO:0007669"/>
    <property type="project" value="InterPro"/>
</dbReference>
<dbReference type="EMBL" id="CP034235">
    <property type="protein sequence ID" value="QGQ95250.1"/>
    <property type="molecule type" value="Genomic_DNA"/>
</dbReference>
<dbReference type="PANTHER" id="PTHR32089">
    <property type="entry name" value="METHYL-ACCEPTING CHEMOTAXIS PROTEIN MCPB"/>
    <property type="match status" value="1"/>
</dbReference>
<evidence type="ECO:0000313" key="4">
    <source>
        <dbReference type="EMBL" id="QGQ95250.1"/>
    </source>
</evidence>
<dbReference type="InterPro" id="IPR029151">
    <property type="entry name" value="Sensor-like_sf"/>
</dbReference>
<feature type="domain" description="Methyl-accepting transducer" evidence="3">
    <location>
        <begin position="54"/>
        <end position="290"/>
    </location>
</feature>
<dbReference type="SUPFAM" id="SSF58104">
    <property type="entry name" value="Methyl-accepting chemotaxis protein (MCP) signaling domain"/>
    <property type="match status" value="1"/>
</dbReference>
<dbReference type="OrthoDB" id="9816519at2"/>